<feature type="compositionally biased region" description="Acidic residues" evidence="4">
    <location>
        <begin position="782"/>
        <end position="796"/>
    </location>
</feature>
<dbReference type="GO" id="GO:0007165">
    <property type="term" value="P:signal transduction"/>
    <property type="evidence" value="ECO:0007669"/>
    <property type="project" value="UniProtKB-KW"/>
</dbReference>
<evidence type="ECO:0000259" key="5">
    <source>
        <dbReference type="PROSITE" id="PS50111"/>
    </source>
</evidence>
<dbReference type="Proteomes" id="UP000027075">
    <property type="component" value="Chromosome"/>
</dbReference>
<feature type="region of interest" description="Disordered" evidence="4">
    <location>
        <begin position="776"/>
        <end position="819"/>
    </location>
</feature>
<evidence type="ECO:0000313" key="9">
    <source>
        <dbReference type="EMBL" id="EMA02474.1"/>
    </source>
</evidence>
<dbReference type="Pfam" id="PF00672">
    <property type="entry name" value="HAMP"/>
    <property type="match status" value="2"/>
</dbReference>
<keyword evidence="12" id="KW-1185">Reference proteome</keyword>
<dbReference type="Proteomes" id="UP000011603">
    <property type="component" value="Unassembled WGS sequence"/>
</dbReference>
<name>I3R1Z4_HALMT</name>
<dbReference type="PANTHER" id="PTHR32089">
    <property type="entry name" value="METHYL-ACCEPTING CHEMOTAXIS PROTEIN MCPB"/>
    <property type="match status" value="1"/>
</dbReference>
<feature type="domain" description="HAMP" evidence="6">
    <location>
        <begin position="324"/>
        <end position="377"/>
    </location>
</feature>
<feature type="region of interest" description="Disordered" evidence="4">
    <location>
        <begin position="491"/>
        <end position="523"/>
    </location>
</feature>
<evidence type="ECO:0000313" key="10">
    <source>
        <dbReference type="EMBL" id="QCQ74776.1"/>
    </source>
</evidence>
<evidence type="ECO:0000256" key="1">
    <source>
        <dbReference type="ARBA" id="ARBA00023224"/>
    </source>
</evidence>
<dbReference type="CDD" id="cd06225">
    <property type="entry name" value="HAMP"/>
    <property type="match status" value="1"/>
</dbReference>
<dbReference type="PRINTS" id="PR00260">
    <property type="entry name" value="CHEMTRNSDUCR"/>
</dbReference>
<dbReference type="Proteomes" id="UP000006469">
    <property type="component" value="Chromosome"/>
</dbReference>
<sequence>MKNPFSRVTSAMERLLPNVIRRRYAAKFGLVLLLIVLIMGAAGAFIHFDTKSVVDSQTKSQIRGAAETEARSVADWVVSREATVSFLAESINEKPDGTNATEHQRWLEQKLIGLPGDVRSLHYVDADSGTIVASTTDSLNGQSLNAVDTPWTGKATTFASSQSVTTSEPYDASGEPVVAFVAPVSGSNELIVLTASLEARSHHFESSFATGDAKVVSESGTILFDNRKSSLLEQYTAADGSEIKAIDAALTGETGYQVVSARTGMDEGEYAMAYTPITGTDWVLTYHVPAERAFALQSQVTRNVILLIAFAVGALFLVGVTIGRGTANSLAVVARNADNIANGEVDGDLPSTSRIDEMGRLYDSFESMQAYLTTVAGQAEALAEKQFDDPVLDEDIPGSFGESMGQTHTELEALITELEAKAAEFSETMSDAAAGDLTRRMSEDADNESMNEMARSFNDMADELEGTIAEVVEFAETVAAASEEVTASAQEIERASRQVSESTQVMAEGAHEQRENLQQTTNETSNLSATIEEVASSATELEQTAQHTLGASEDGHDAAKNAIDTIRQVETQTRRTADRIEDLEADMEEIGDIVELITDIAEQTNILALNANIEAARAGEAGEGFSVVANEVKDLAGETKSSAEEIEKTIDEVQTKSAESVAEMRETRNAVESGVDAVETARDSLDTIVENVRETTNGVDEISRTTDEQAASTEEVASMMDRVSDISDETAERAESVAAAAEEQTASLGEVSSGADSLASQSERLMALVSEFTVNHDAAENMTDDTFESDTNEQSDESNTLSPESPVTDGGDDSTMDTQ</sequence>
<reference evidence="10 14" key="6">
    <citation type="submission" date="2019-04" db="EMBL/GenBank/DDBJ databases">
        <title>Methylomes of two halophilic Archaea, Haloarcula marismortui and Haloferax mediterranei.</title>
        <authorList>
            <person name="DasSarma S."/>
            <person name="DasSarma P."/>
            <person name="DasSarma S."/>
            <person name="Fomenkov A."/>
            <person name="Vincze T."/>
            <person name="Anton B.P."/>
            <person name="Roberts R.J."/>
        </authorList>
    </citation>
    <scope>NUCLEOTIDE SEQUENCE [LARGE SCALE GENOMIC DNA]</scope>
    <source>
        <strain evidence="10">ATCC 33500</strain>
        <strain evidence="14">ATCC 33500 / DSM 1411 / JCM 8866 / NBRC 14739 / NCIMB 2177 / R-4</strain>
    </source>
</reference>
<feature type="domain" description="HAMP" evidence="6">
    <location>
        <begin position="424"/>
        <end position="469"/>
    </location>
</feature>
<dbReference type="Gene3D" id="3.30.450.20">
    <property type="entry name" value="PAS domain"/>
    <property type="match status" value="1"/>
</dbReference>
<dbReference type="InterPro" id="IPR004089">
    <property type="entry name" value="MCPsignal_dom"/>
</dbReference>
<evidence type="ECO:0000313" key="13">
    <source>
        <dbReference type="Proteomes" id="UP000027075"/>
    </source>
</evidence>
<dbReference type="PANTHER" id="PTHR32089:SF112">
    <property type="entry name" value="LYSOZYME-LIKE PROTEIN-RELATED"/>
    <property type="match status" value="1"/>
</dbReference>
<comment type="similarity">
    <text evidence="2">Belongs to the methyl-accepting chemotaxis (MCP) protein family.</text>
</comment>
<reference evidence="9 12" key="3">
    <citation type="journal article" date="2014" name="PLoS Genet.">
        <title>Phylogenetically driven sequencing of extremely halophilic archaea reveals strategies for static and dynamic osmo-response.</title>
        <authorList>
            <person name="Becker E.A."/>
            <person name="Seitzer P.M."/>
            <person name="Tritt A."/>
            <person name="Larsen D."/>
            <person name="Krusor M."/>
            <person name="Yao A.I."/>
            <person name="Wu D."/>
            <person name="Madern D."/>
            <person name="Eisen J.A."/>
            <person name="Darling A.E."/>
            <person name="Facciotti M.T."/>
        </authorList>
    </citation>
    <scope>NUCLEOTIDE SEQUENCE [LARGE SCALE GENOMIC DNA]</scope>
    <source>
        <strain evidence="9">ATCC 33500</strain>
        <strain evidence="12">ATCC 33500 / DSM 1411 / JCM 8866 / NBRC 14739 / NCIMB 2177 / R-4</strain>
    </source>
</reference>
<dbReference type="PROSITE" id="PS50111">
    <property type="entry name" value="CHEMOTAXIS_TRANSDUC_2"/>
    <property type="match status" value="1"/>
</dbReference>
<dbReference type="Proteomes" id="UP000299011">
    <property type="component" value="Chromosome"/>
</dbReference>
<dbReference type="GeneID" id="40155888"/>
<dbReference type="InterPro" id="IPR004090">
    <property type="entry name" value="Chemotax_Me-accpt_rcpt"/>
</dbReference>
<dbReference type="HOGENOM" id="CLU_000445_107_19_2"/>
<evidence type="ECO:0000313" key="7">
    <source>
        <dbReference type="EMBL" id="AFK18254.2"/>
    </source>
</evidence>
<reference evidence="7" key="5">
    <citation type="submission" date="2014-05" db="EMBL/GenBank/DDBJ databases">
        <authorList>
            <person name="Wang L."/>
            <person name="Yang H."/>
            <person name="Xiang H."/>
        </authorList>
    </citation>
    <scope>NUCLEOTIDE SEQUENCE</scope>
    <source>
        <strain evidence="7">CGMCC 1.2087</strain>
    </source>
</reference>
<feature type="domain" description="Methyl-accepting transducer" evidence="5">
    <location>
        <begin position="488"/>
        <end position="724"/>
    </location>
</feature>
<evidence type="ECO:0000313" key="8">
    <source>
        <dbReference type="EMBL" id="AHZ22345.1"/>
    </source>
</evidence>
<evidence type="ECO:0000313" key="14">
    <source>
        <dbReference type="Proteomes" id="UP000299011"/>
    </source>
</evidence>
<keyword evidence="1 3" id="KW-0807">Transducer</keyword>
<dbReference type="Gene3D" id="6.10.340.10">
    <property type="match status" value="1"/>
</dbReference>
<accession>M0J3A9</accession>
<dbReference type="eggNOG" id="arCOG02362">
    <property type="taxonomic scope" value="Archaea"/>
</dbReference>
<evidence type="ECO:0000256" key="2">
    <source>
        <dbReference type="ARBA" id="ARBA00029447"/>
    </source>
</evidence>
<organism evidence="7 11">
    <name type="scientific">Haloferax mediterranei (strain ATCC 33500 / DSM 1411 / JCM 8866 / NBRC 14739 / NCIMB 2177 / R-4)</name>
    <name type="common">Halobacterium mediterranei</name>
    <dbReference type="NCBI Taxonomy" id="523841"/>
    <lineage>
        <taxon>Archaea</taxon>
        <taxon>Methanobacteriati</taxon>
        <taxon>Methanobacteriota</taxon>
        <taxon>Stenosarchaea group</taxon>
        <taxon>Halobacteria</taxon>
        <taxon>Halobacteriales</taxon>
        <taxon>Haloferacaceae</taxon>
        <taxon>Haloferax</taxon>
    </lineage>
</organism>
<dbReference type="eggNOG" id="arCOG02320">
    <property type="taxonomic scope" value="Archaea"/>
</dbReference>
<dbReference type="InterPro" id="IPR003660">
    <property type="entry name" value="HAMP_dom"/>
</dbReference>
<dbReference type="PROSITE" id="PS50885">
    <property type="entry name" value="HAMP"/>
    <property type="match status" value="2"/>
</dbReference>
<dbReference type="PaxDb" id="523841-HFX_0527"/>
<dbReference type="GO" id="GO:0006935">
    <property type="term" value="P:chemotaxis"/>
    <property type="evidence" value="ECO:0007669"/>
    <property type="project" value="InterPro"/>
</dbReference>
<dbReference type="GO" id="GO:0016020">
    <property type="term" value="C:membrane"/>
    <property type="evidence" value="ECO:0007669"/>
    <property type="project" value="InterPro"/>
</dbReference>
<dbReference type="EMBL" id="AOLO01000007">
    <property type="protein sequence ID" value="EMA02474.1"/>
    <property type="molecule type" value="Genomic_DNA"/>
</dbReference>
<proteinExistence type="inferred from homology"/>
<dbReference type="EMBL" id="CP001868">
    <property type="protein sequence ID" value="AFK18254.2"/>
    <property type="molecule type" value="Genomic_DNA"/>
</dbReference>
<dbReference type="CDD" id="cd18773">
    <property type="entry name" value="PDC1_HK_sensor"/>
    <property type="match status" value="1"/>
</dbReference>
<evidence type="ECO:0000256" key="4">
    <source>
        <dbReference type="SAM" id="MobiDB-lite"/>
    </source>
</evidence>
<dbReference type="EMBL" id="CP039139">
    <property type="protein sequence ID" value="QCQ74776.1"/>
    <property type="molecule type" value="Genomic_DNA"/>
</dbReference>
<dbReference type="GO" id="GO:0004888">
    <property type="term" value="F:transmembrane signaling receptor activity"/>
    <property type="evidence" value="ECO:0007669"/>
    <property type="project" value="InterPro"/>
</dbReference>
<feature type="region of interest" description="Disordered" evidence="4">
    <location>
        <begin position="697"/>
        <end position="718"/>
    </location>
</feature>
<accession>I3R1Z4</accession>
<dbReference type="AlphaFoldDB" id="I3R1Z4"/>
<dbReference type="SUPFAM" id="SSF158472">
    <property type="entry name" value="HAMP domain-like"/>
    <property type="match status" value="1"/>
</dbReference>
<dbReference type="STRING" id="523841.HFX_0527"/>
<dbReference type="SUPFAM" id="SSF58104">
    <property type="entry name" value="Methyl-accepting chemotaxis protein (MCP) signaling domain"/>
    <property type="match status" value="1"/>
</dbReference>
<evidence type="ECO:0000259" key="6">
    <source>
        <dbReference type="PROSITE" id="PS50885"/>
    </source>
</evidence>
<dbReference type="Gene3D" id="1.10.287.950">
    <property type="entry name" value="Methyl-accepting chemotaxis protein"/>
    <property type="match status" value="1"/>
</dbReference>
<reference evidence="8 13" key="4">
    <citation type="submission" date="2014-04" db="EMBL/GenBank/DDBJ databases">
        <title>Transcriptional profiles of Haloferax mediterranei on the basis of nitrogen availability.</title>
        <authorList>
            <person name="Bautista V."/>
        </authorList>
    </citation>
    <scope>NUCLEOTIDE SEQUENCE [LARGE SCALE GENOMIC DNA]</scope>
    <source>
        <strain evidence="8">ATCC 33500</strain>
        <strain evidence="13">ATCC 33500 / DSM 1411 / JCM 8866 / NBRC 14739 / NCIMB 2177 / R-4</strain>
    </source>
</reference>
<dbReference type="OrthoDB" id="8523at2157"/>
<dbReference type="SMART" id="SM00304">
    <property type="entry name" value="HAMP"/>
    <property type="match status" value="2"/>
</dbReference>
<reference evidence="7" key="1">
    <citation type="journal article" date="2012" name="Appl. Environ. Microbiol.">
        <title>Identification of the haloarchaeal phasin (PhaP) that functions in polyhydroxyalkanoate accumulation and granule formation in Haloferax mediterranei.</title>
        <authorList>
            <person name="Cai S."/>
            <person name="Cai L."/>
            <person name="Liu H."/>
            <person name="Liu X."/>
            <person name="Han J."/>
            <person name="Zhou J."/>
            <person name="Xiang H."/>
        </authorList>
    </citation>
    <scope>NUCLEOTIDE SEQUENCE</scope>
    <source>
        <strain evidence="7">CGMCC 1.2087</strain>
    </source>
</reference>
<dbReference type="SMART" id="SM00283">
    <property type="entry name" value="MA"/>
    <property type="match status" value="1"/>
</dbReference>
<reference evidence="7 11" key="2">
    <citation type="journal article" date="2012" name="J. Bacteriol.">
        <title>Complete genome sequence of the metabolically versatile halophilic archaeon Haloferax mediterranei, a poly(3-hydroxybutyrate-co-3-hydroxyvalerate) producer.</title>
        <authorList>
            <person name="Han J."/>
            <person name="Zhang F."/>
            <person name="Hou J."/>
            <person name="Liu X."/>
            <person name="Li M."/>
            <person name="Liu H."/>
            <person name="Cai L."/>
            <person name="Zhang B."/>
            <person name="Chen Y."/>
            <person name="Zhou J."/>
            <person name="Hu S."/>
            <person name="Xiang H."/>
        </authorList>
    </citation>
    <scope>NUCLEOTIDE SEQUENCE [LARGE SCALE GENOMIC DNA]</scope>
    <source>
        <strain evidence="11">ATCC 33500 / DSM 1411 / JCM 8866 / NBRC 14739 / NCIMB 2177 / R-4</strain>
        <strain evidence="7">CGMCC 1.2087</strain>
    </source>
</reference>
<dbReference type="Pfam" id="PF00015">
    <property type="entry name" value="MCPsignal"/>
    <property type="match status" value="1"/>
</dbReference>
<protein>
    <submittedName>
        <fullName evidence="8 10">Chemotaxis protein</fullName>
    </submittedName>
    <submittedName>
        <fullName evidence="7">MCP domain-containing signal transducer</fullName>
    </submittedName>
</protein>
<evidence type="ECO:0000313" key="12">
    <source>
        <dbReference type="Proteomes" id="UP000011603"/>
    </source>
</evidence>
<dbReference type="RefSeq" id="WP_004057805.1">
    <property type="nucleotide sequence ID" value="NC_017941.2"/>
</dbReference>
<gene>
    <name evidence="7" type="primary">htr18</name>
    <name evidence="7" type="ordered locus">HFX_0527</name>
    <name evidence="8" type="ORF">BM92_06630</name>
    <name evidence="9" type="ORF">C439_07825</name>
    <name evidence="10" type="ORF">E6P09_05685</name>
</gene>
<dbReference type="EMBL" id="CP007551">
    <property type="protein sequence ID" value="AHZ22345.1"/>
    <property type="molecule type" value="Genomic_DNA"/>
</dbReference>
<dbReference type="PATRIC" id="fig|523841.21.peg.1587"/>
<dbReference type="KEGG" id="hme:HFX_0527"/>
<feature type="compositionally biased region" description="Acidic residues" evidence="4">
    <location>
        <begin position="810"/>
        <end position="819"/>
    </location>
</feature>
<evidence type="ECO:0000256" key="3">
    <source>
        <dbReference type="PROSITE-ProRule" id="PRU00284"/>
    </source>
</evidence>
<evidence type="ECO:0000313" key="11">
    <source>
        <dbReference type="Proteomes" id="UP000006469"/>
    </source>
</evidence>
<dbReference type="CDD" id="cd11386">
    <property type="entry name" value="MCP_signal"/>
    <property type="match status" value="1"/>
</dbReference>